<protein>
    <submittedName>
        <fullName evidence="1">Uncharacterized protein</fullName>
    </submittedName>
</protein>
<evidence type="ECO:0000313" key="1">
    <source>
        <dbReference type="EMBL" id="CAH1447587.1"/>
    </source>
</evidence>
<accession>A0AAU9PCL3</accession>
<gene>
    <name evidence="1" type="ORF">LVIROSA_LOCUS33188</name>
</gene>
<comment type="caution">
    <text evidence="1">The sequence shown here is derived from an EMBL/GenBank/DDBJ whole genome shotgun (WGS) entry which is preliminary data.</text>
</comment>
<dbReference type="EMBL" id="CAKMRJ010005524">
    <property type="protein sequence ID" value="CAH1447587.1"/>
    <property type="molecule type" value="Genomic_DNA"/>
</dbReference>
<name>A0AAU9PCL3_9ASTR</name>
<reference evidence="1 2" key="1">
    <citation type="submission" date="2022-01" db="EMBL/GenBank/DDBJ databases">
        <authorList>
            <person name="Xiong W."/>
            <person name="Schranz E."/>
        </authorList>
    </citation>
    <scope>NUCLEOTIDE SEQUENCE [LARGE SCALE GENOMIC DNA]</scope>
</reference>
<proteinExistence type="predicted"/>
<dbReference type="AlphaFoldDB" id="A0AAU9PCL3"/>
<evidence type="ECO:0000313" key="2">
    <source>
        <dbReference type="Proteomes" id="UP001157418"/>
    </source>
</evidence>
<sequence length="77" mass="8715">MASPTPLPLTKVPSCQSLSPETFTFDQDLATDMLLKCMIQTNRPIQSFGSDRFTRLVQENLQPEYEASFMLVVMRAT</sequence>
<keyword evidence="2" id="KW-1185">Reference proteome</keyword>
<organism evidence="1 2">
    <name type="scientific">Lactuca virosa</name>
    <dbReference type="NCBI Taxonomy" id="75947"/>
    <lineage>
        <taxon>Eukaryota</taxon>
        <taxon>Viridiplantae</taxon>
        <taxon>Streptophyta</taxon>
        <taxon>Embryophyta</taxon>
        <taxon>Tracheophyta</taxon>
        <taxon>Spermatophyta</taxon>
        <taxon>Magnoliopsida</taxon>
        <taxon>eudicotyledons</taxon>
        <taxon>Gunneridae</taxon>
        <taxon>Pentapetalae</taxon>
        <taxon>asterids</taxon>
        <taxon>campanulids</taxon>
        <taxon>Asterales</taxon>
        <taxon>Asteraceae</taxon>
        <taxon>Cichorioideae</taxon>
        <taxon>Cichorieae</taxon>
        <taxon>Lactucinae</taxon>
        <taxon>Lactuca</taxon>
    </lineage>
</organism>
<dbReference type="Proteomes" id="UP001157418">
    <property type="component" value="Unassembled WGS sequence"/>
</dbReference>